<dbReference type="EMBL" id="RJJE01000001">
    <property type="protein sequence ID" value="RNI33197.1"/>
    <property type="molecule type" value="Genomic_DNA"/>
</dbReference>
<proteinExistence type="predicted"/>
<dbReference type="AlphaFoldDB" id="A0A3M9N7B0"/>
<name>A0A3M9N7B0_9BACT</name>
<dbReference type="PANTHER" id="PTHR41339">
    <property type="entry name" value="LIPL48"/>
    <property type="match status" value="1"/>
</dbReference>
<comment type="caution">
    <text evidence="2">The sequence shown here is derived from an EMBL/GenBank/DDBJ whole genome shotgun (WGS) entry which is preliminary data.</text>
</comment>
<protein>
    <submittedName>
        <fullName evidence="2">T9SS C-terminal target domain-containing protein</fullName>
    </submittedName>
</protein>
<accession>A0A3M9N7B0</accession>
<dbReference type="OrthoDB" id="1521716at2"/>
<dbReference type="PANTHER" id="PTHR41339:SF1">
    <property type="entry name" value="SECRETED PROTEIN"/>
    <property type="match status" value="1"/>
</dbReference>
<dbReference type="Proteomes" id="UP000271010">
    <property type="component" value="Unassembled WGS sequence"/>
</dbReference>
<organism evidence="2 3">
    <name type="scientific">Rufibacter immobilis</name>
    <dbReference type="NCBI Taxonomy" id="1348778"/>
    <lineage>
        <taxon>Bacteria</taxon>
        <taxon>Pseudomonadati</taxon>
        <taxon>Bacteroidota</taxon>
        <taxon>Cytophagia</taxon>
        <taxon>Cytophagales</taxon>
        <taxon>Hymenobacteraceae</taxon>
        <taxon>Rufibacter</taxon>
    </lineage>
</organism>
<gene>
    <name evidence="2" type="ORF">EFA69_01925</name>
</gene>
<sequence length="445" mass="46267">MKEFGKLSALLMTCVALGFSSCGDDDSSEPTPGPTGKGTANLQGSISGSRTLDADTVYTLKGFVYVADGGTLTIEPGTVIKGEKATQGTLIIQRGGKIMAQGTAEKPIVFTSNQPKGSRLPGDWGGVVILGRAKHNQPSDPKVEGGPEAVYGGTNDADNSGVFSYVRIEFAGYPLQPNQELNGLTMGSVGSGTKIDHIQVSFGGDDAFEWFGGAVKATHLVAYRNTDDMFDTDYGFSGKVQYALGISDPLLWDVASGGATNGFESDNDGNGSTREPFTTATFSNVTIIGPGSNLPANAQFGQGAHLKKGTKLNIRNTIISGYNKGITLDGTLVEGYAQNGGIKIMNTVVAGAGANTALNKASSSTSEFNAANWFNTSANGNSIKTLAELNLATTAPYLPQTGSPALTGASFAGLTGFEEVAYIGAFGTTNWTTGWTNWDPQNTDY</sequence>
<evidence type="ECO:0000313" key="3">
    <source>
        <dbReference type="Proteomes" id="UP000271010"/>
    </source>
</evidence>
<dbReference type="RefSeq" id="WP_123131385.1">
    <property type="nucleotide sequence ID" value="NZ_RJJE01000001.1"/>
</dbReference>
<dbReference type="SUPFAM" id="SSF51126">
    <property type="entry name" value="Pectin lyase-like"/>
    <property type="match status" value="1"/>
</dbReference>
<dbReference type="InterPro" id="IPR011050">
    <property type="entry name" value="Pectin_lyase_fold/virulence"/>
</dbReference>
<evidence type="ECO:0000313" key="2">
    <source>
        <dbReference type="EMBL" id="RNI33197.1"/>
    </source>
</evidence>
<feature type="region of interest" description="Disordered" evidence="1">
    <location>
        <begin position="23"/>
        <end position="46"/>
    </location>
</feature>
<evidence type="ECO:0000256" key="1">
    <source>
        <dbReference type="SAM" id="MobiDB-lite"/>
    </source>
</evidence>
<keyword evidence="3" id="KW-1185">Reference proteome</keyword>
<dbReference type="PROSITE" id="PS51257">
    <property type="entry name" value="PROKAR_LIPOPROTEIN"/>
    <property type="match status" value="1"/>
</dbReference>
<reference evidence="2 3" key="1">
    <citation type="submission" date="2018-11" db="EMBL/GenBank/DDBJ databases">
        <title>Rufibacter latericius sp. nov., isolated from water in Baiyang Lake.</title>
        <authorList>
            <person name="Yang Y."/>
        </authorList>
    </citation>
    <scope>NUCLEOTIDE SEQUENCE [LARGE SCALE GENOMIC DNA]</scope>
    <source>
        <strain evidence="2 3">MCC P1</strain>
    </source>
</reference>